<proteinExistence type="predicted"/>
<feature type="region of interest" description="Disordered" evidence="1">
    <location>
        <begin position="46"/>
        <end position="70"/>
    </location>
</feature>
<sequence length="70" mass="7213">MADQGVNARVIVKKKVGLEVPGDERDGSFKREEGVAEALRVAMVEEGGGGGGTESKCEAHEGRVCGQGSP</sequence>
<organism evidence="2 3">
    <name type="scientific">Acorus calamus</name>
    <name type="common">Sweet flag</name>
    <dbReference type="NCBI Taxonomy" id="4465"/>
    <lineage>
        <taxon>Eukaryota</taxon>
        <taxon>Viridiplantae</taxon>
        <taxon>Streptophyta</taxon>
        <taxon>Embryophyta</taxon>
        <taxon>Tracheophyta</taxon>
        <taxon>Spermatophyta</taxon>
        <taxon>Magnoliopsida</taxon>
        <taxon>Liliopsida</taxon>
        <taxon>Acoraceae</taxon>
        <taxon>Acorus</taxon>
    </lineage>
</organism>
<evidence type="ECO:0000256" key="1">
    <source>
        <dbReference type="SAM" id="MobiDB-lite"/>
    </source>
</evidence>
<protein>
    <submittedName>
        <fullName evidence="2">Uncharacterized protein</fullName>
    </submittedName>
</protein>
<dbReference type="AlphaFoldDB" id="A0AAV9CUE9"/>
<gene>
    <name evidence="2" type="ORF">QJS10_CPB17g02476</name>
</gene>
<comment type="caution">
    <text evidence="2">The sequence shown here is derived from an EMBL/GenBank/DDBJ whole genome shotgun (WGS) entry which is preliminary data.</text>
</comment>
<dbReference type="EMBL" id="JAUJYO010000017">
    <property type="protein sequence ID" value="KAK1292157.1"/>
    <property type="molecule type" value="Genomic_DNA"/>
</dbReference>
<evidence type="ECO:0000313" key="2">
    <source>
        <dbReference type="EMBL" id="KAK1292157.1"/>
    </source>
</evidence>
<dbReference type="Proteomes" id="UP001180020">
    <property type="component" value="Unassembled WGS sequence"/>
</dbReference>
<reference evidence="2" key="2">
    <citation type="submission" date="2023-06" db="EMBL/GenBank/DDBJ databases">
        <authorList>
            <person name="Ma L."/>
            <person name="Liu K.-W."/>
            <person name="Li Z."/>
            <person name="Hsiao Y.-Y."/>
            <person name="Qi Y."/>
            <person name="Fu T."/>
            <person name="Tang G."/>
            <person name="Zhang D."/>
            <person name="Sun W.-H."/>
            <person name="Liu D.-K."/>
            <person name="Li Y."/>
            <person name="Chen G.-Z."/>
            <person name="Liu X.-D."/>
            <person name="Liao X.-Y."/>
            <person name="Jiang Y.-T."/>
            <person name="Yu X."/>
            <person name="Hao Y."/>
            <person name="Huang J."/>
            <person name="Zhao X.-W."/>
            <person name="Ke S."/>
            <person name="Chen Y.-Y."/>
            <person name="Wu W.-L."/>
            <person name="Hsu J.-L."/>
            <person name="Lin Y.-F."/>
            <person name="Huang M.-D."/>
            <person name="Li C.-Y."/>
            <person name="Huang L."/>
            <person name="Wang Z.-W."/>
            <person name="Zhao X."/>
            <person name="Zhong W.-Y."/>
            <person name="Peng D.-H."/>
            <person name="Ahmad S."/>
            <person name="Lan S."/>
            <person name="Zhang J.-S."/>
            <person name="Tsai W.-C."/>
            <person name="Van De Peer Y."/>
            <person name="Liu Z.-J."/>
        </authorList>
    </citation>
    <scope>NUCLEOTIDE SEQUENCE</scope>
    <source>
        <strain evidence="2">CP</strain>
        <tissue evidence="2">Leaves</tissue>
    </source>
</reference>
<reference evidence="2" key="1">
    <citation type="journal article" date="2023" name="Nat. Commun.">
        <title>Diploid and tetraploid genomes of Acorus and the evolution of monocots.</title>
        <authorList>
            <person name="Ma L."/>
            <person name="Liu K.W."/>
            <person name="Li Z."/>
            <person name="Hsiao Y.Y."/>
            <person name="Qi Y."/>
            <person name="Fu T."/>
            <person name="Tang G.D."/>
            <person name="Zhang D."/>
            <person name="Sun W.H."/>
            <person name="Liu D.K."/>
            <person name="Li Y."/>
            <person name="Chen G.Z."/>
            <person name="Liu X.D."/>
            <person name="Liao X.Y."/>
            <person name="Jiang Y.T."/>
            <person name="Yu X."/>
            <person name="Hao Y."/>
            <person name="Huang J."/>
            <person name="Zhao X.W."/>
            <person name="Ke S."/>
            <person name="Chen Y.Y."/>
            <person name="Wu W.L."/>
            <person name="Hsu J.L."/>
            <person name="Lin Y.F."/>
            <person name="Huang M.D."/>
            <person name="Li C.Y."/>
            <person name="Huang L."/>
            <person name="Wang Z.W."/>
            <person name="Zhao X."/>
            <person name="Zhong W.Y."/>
            <person name="Peng D.H."/>
            <person name="Ahmad S."/>
            <person name="Lan S."/>
            <person name="Zhang J.S."/>
            <person name="Tsai W.C."/>
            <person name="Van de Peer Y."/>
            <person name="Liu Z.J."/>
        </authorList>
    </citation>
    <scope>NUCLEOTIDE SEQUENCE</scope>
    <source>
        <strain evidence="2">CP</strain>
    </source>
</reference>
<keyword evidence="3" id="KW-1185">Reference proteome</keyword>
<evidence type="ECO:0000313" key="3">
    <source>
        <dbReference type="Proteomes" id="UP001180020"/>
    </source>
</evidence>
<accession>A0AAV9CUE9</accession>
<name>A0AAV9CUE9_ACOCL</name>